<keyword evidence="4 11" id="KW-0378">Hydrolase</keyword>
<dbReference type="SMART" id="SM00236">
    <property type="entry name" value="fCBD"/>
    <property type="match status" value="1"/>
</dbReference>
<dbReference type="Pfam" id="PF00734">
    <property type="entry name" value="CBM_1"/>
    <property type="match status" value="1"/>
</dbReference>
<dbReference type="FunFam" id="2.70.100.10:FF:000001">
    <property type="entry name" value="Glucanase"/>
    <property type="match status" value="1"/>
</dbReference>
<evidence type="ECO:0000256" key="9">
    <source>
        <dbReference type="ARBA" id="ARBA00023295"/>
    </source>
</evidence>
<protein>
    <recommendedName>
        <fullName evidence="11">Glucanase</fullName>
        <ecNumber evidence="11">3.2.1.-</ecNumber>
    </recommendedName>
</protein>
<evidence type="ECO:0000259" key="14">
    <source>
        <dbReference type="PROSITE" id="PS51164"/>
    </source>
</evidence>
<comment type="similarity">
    <text evidence="2 11">Belongs to the glycosyl hydrolase 7 (cellulase C) family.</text>
</comment>
<evidence type="ECO:0000256" key="11">
    <source>
        <dbReference type="RuleBase" id="RU361164"/>
    </source>
</evidence>
<evidence type="ECO:0000256" key="8">
    <source>
        <dbReference type="ARBA" id="ARBA00023277"/>
    </source>
</evidence>
<dbReference type="STRING" id="1160509.A0A3N4II94"/>
<evidence type="ECO:0000256" key="2">
    <source>
        <dbReference type="ARBA" id="ARBA00006044"/>
    </source>
</evidence>
<keyword evidence="16" id="KW-1185">Reference proteome</keyword>
<dbReference type="PROSITE" id="PS00562">
    <property type="entry name" value="CBM1_1"/>
    <property type="match status" value="1"/>
</dbReference>
<evidence type="ECO:0000313" key="15">
    <source>
        <dbReference type="EMBL" id="RPA85863.1"/>
    </source>
</evidence>
<sequence>MQFRASALLPLALASFAAAQQIGTLTAESHPKLTTQECTKSGGCVTKQNSVVLDGNWRWLHSTSGATNCYDGNSWNTSLCPDPKTCATNCAMDGADYSGTYGITTSGNSLTIRFVTKGQYSTNVGGRVYLMDEQDRGYKMFNLLNKEFTFDVDVSKLPCGLNGALYFSEMDADGGASRFPSNKAGAKYGTGYCDAQCPHDIKFINGEANVEGWNPSDEDANAGAGKYGTCCPEMDIWEANSISTAYTPHPCSVDGQSRCEGLDCGDGADRYSSICDKDGCDFNAYRMGNTQFYGPGADKTLNTNQKMTVVTQFITDNGTSSGKLVEIRRKYVQNGVIVENSQSLYPEVPGDSITDEFCDKQKVHFGDNNAFKALGGNVAMGRQVESTVLVMSIWDDYAARMLWLDSAYPLDKDPSEPGVSRGSCPRDSGYPADVEKNSPNAQVTFSNIRFGELDSTYSGTGGSNPPVSSTATTPRPSSTTTTTPRPSTTTTTTPVPTQTQQPPANCAGKWGQCGGIGFSGPSCCVSGSSCQKLNDYYSQCL</sequence>
<keyword evidence="7" id="KW-0325">Glycoprotein</keyword>
<accession>A0A3N4II94</accession>
<keyword evidence="10 11" id="KW-0624">Polysaccharide degradation</keyword>
<evidence type="ECO:0000313" key="16">
    <source>
        <dbReference type="Proteomes" id="UP000275078"/>
    </source>
</evidence>
<dbReference type="Gene3D" id="2.70.100.10">
    <property type="entry name" value="Glycoside hydrolase, family 7, domain"/>
    <property type="match status" value="1"/>
</dbReference>
<dbReference type="PRINTS" id="PR00734">
    <property type="entry name" value="GLHYDRLASE7"/>
</dbReference>
<dbReference type="AlphaFoldDB" id="A0A3N4II94"/>
<dbReference type="InterPro" id="IPR013320">
    <property type="entry name" value="ConA-like_dom_sf"/>
</dbReference>
<evidence type="ECO:0000256" key="4">
    <source>
        <dbReference type="ARBA" id="ARBA00022801"/>
    </source>
</evidence>
<keyword evidence="8" id="KW-0119">Carbohydrate metabolism</keyword>
<dbReference type="EC" id="3.2.1.-" evidence="11"/>
<evidence type="ECO:0000256" key="3">
    <source>
        <dbReference type="ARBA" id="ARBA00022729"/>
    </source>
</evidence>
<keyword evidence="6" id="KW-1015">Disulfide bond</keyword>
<feature type="region of interest" description="Disordered" evidence="12">
    <location>
        <begin position="410"/>
        <end position="438"/>
    </location>
</feature>
<evidence type="ECO:0000256" key="10">
    <source>
        <dbReference type="ARBA" id="ARBA00023326"/>
    </source>
</evidence>
<dbReference type="CDD" id="cd07999">
    <property type="entry name" value="GH7_CBH_EG"/>
    <property type="match status" value="1"/>
</dbReference>
<feature type="domain" description="CBM1" evidence="14">
    <location>
        <begin position="505"/>
        <end position="541"/>
    </location>
</feature>
<dbReference type="GO" id="GO:0030245">
    <property type="term" value="P:cellulose catabolic process"/>
    <property type="evidence" value="ECO:0007669"/>
    <property type="project" value="UniProtKB-KW"/>
</dbReference>
<dbReference type="EMBL" id="ML119652">
    <property type="protein sequence ID" value="RPA85863.1"/>
    <property type="molecule type" value="Genomic_DNA"/>
</dbReference>
<keyword evidence="5 11" id="KW-0136">Cellulose degradation</keyword>
<evidence type="ECO:0000256" key="12">
    <source>
        <dbReference type="SAM" id="MobiDB-lite"/>
    </source>
</evidence>
<feature type="chain" id="PRO_5018020763" description="Glucanase" evidence="13">
    <location>
        <begin position="20"/>
        <end position="541"/>
    </location>
</feature>
<dbReference type="GO" id="GO:0016162">
    <property type="term" value="F:cellulose 1,4-beta-cellobiosidase activity"/>
    <property type="evidence" value="ECO:0007669"/>
    <property type="project" value="UniProtKB-EC"/>
</dbReference>
<dbReference type="PANTHER" id="PTHR33753:SF2">
    <property type="entry name" value="GLYCOSIDE HYDROLASE FAMILY 7 PROTEIN"/>
    <property type="match status" value="1"/>
</dbReference>
<evidence type="ECO:0000256" key="7">
    <source>
        <dbReference type="ARBA" id="ARBA00023180"/>
    </source>
</evidence>
<dbReference type="GO" id="GO:0030248">
    <property type="term" value="F:cellulose binding"/>
    <property type="evidence" value="ECO:0007669"/>
    <property type="project" value="InterPro"/>
</dbReference>
<gene>
    <name evidence="15" type="ORF">BJ508DRAFT_204802</name>
</gene>
<organism evidence="15 16">
    <name type="scientific">Ascobolus immersus RN42</name>
    <dbReference type="NCBI Taxonomy" id="1160509"/>
    <lineage>
        <taxon>Eukaryota</taxon>
        <taxon>Fungi</taxon>
        <taxon>Dikarya</taxon>
        <taxon>Ascomycota</taxon>
        <taxon>Pezizomycotina</taxon>
        <taxon>Pezizomycetes</taxon>
        <taxon>Pezizales</taxon>
        <taxon>Ascobolaceae</taxon>
        <taxon>Ascobolus</taxon>
    </lineage>
</organism>
<comment type="catalytic activity">
    <reaction evidence="1">
        <text>Hydrolysis of (1-&gt;4)-beta-D-glucosidic linkages in cellulose and cellotetraose, releasing cellobiose from the non-reducing ends of the chains.</text>
        <dbReference type="EC" id="3.2.1.91"/>
    </reaction>
</comment>
<dbReference type="Pfam" id="PF00840">
    <property type="entry name" value="Glyco_hydro_7"/>
    <property type="match status" value="1"/>
</dbReference>
<dbReference type="OrthoDB" id="412382at2759"/>
<evidence type="ECO:0000256" key="6">
    <source>
        <dbReference type="ARBA" id="ARBA00023157"/>
    </source>
</evidence>
<feature type="signal peptide" evidence="13">
    <location>
        <begin position="1"/>
        <end position="19"/>
    </location>
</feature>
<proteinExistence type="inferred from homology"/>
<evidence type="ECO:0000256" key="13">
    <source>
        <dbReference type="SAM" id="SignalP"/>
    </source>
</evidence>
<keyword evidence="9 11" id="KW-0326">Glycosidase</keyword>
<dbReference type="PANTHER" id="PTHR33753">
    <property type="entry name" value="1,4-BETA-D-GLUCAN CELLOBIOHYDROLASE B"/>
    <property type="match status" value="1"/>
</dbReference>
<evidence type="ECO:0000256" key="5">
    <source>
        <dbReference type="ARBA" id="ARBA00023001"/>
    </source>
</evidence>
<keyword evidence="3 13" id="KW-0732">Signal</keyword>
<dbReference type="InterPro" id="IPR037019">
    <property type="entry name" value="Glyco_hydro_7_sf"/>
</dbReference>
<dbReference type="SUPFAM" id="SSF57180">
    <property type="entry name" value="Cellulose-binding domain"/>
    <property type="match status" value="1"/>
</dbReference>
<dbReference type="PROSITE" id="PS51164">
    <property type="entry name" value="CBM1_2"/>
    <property type="match status" value="1"/>
</dbReference>
<dbReference type="InterPro" id="IPR035971">
    <property type="entry name" value="CBD_sf"/>
</dbReference>
<name>A0A3N4II94_ASCIM</name>
<dbReference type="InterPro" id="IPR001722">
    <property type="entry name" value="Glyco_hydro_7"/>
</dbReference>
<feature type="compositionally biased region" description="Low complexity" evidence="12">
    <location>
        <begin position="465"/>
        <end position="503"/>
    </location>
</feature>
<dbReference type="InterPro" id="IPR000254">
    <property type="entry name" value="CBD"/>
</dbReference>
<reference evidence="15 16" key="1">
    <citation type="journal article" date="2018" name="Nat. Ecol. Evol.">
        <title>Pezizomycetes genomes reveal the molecular basis of ectomycorrhizal truffle lifestyle.</title>
        <authorList>
            <person name="Murat C."/>
            <person name="Payen T."/>
            <person name="Noel B."/>
            <person name="Kuo A."/>
            <person name="Morin E."/>
            <person name="Chen J."/>
            <person name="Kohler A."/>
            <person name="Krizsan K."/>
            <person name="Balestrini R."/>
            <person name="Da Silva C."/>
            <person name="Montanini B."/>
            <person name="Hainaut M."/>
            <person name="Levati E."/>
            <person name="Barry K.W."/>
            <person name="Belfiori B."/>
            <person name="Cichocki N."/>
            <person name="Clum A."/>
            <person name="Dockter R.B."/>
            <person name="Fauchery L."/>
            <person name="Guy J."/>
            <person name="Iotti M."/>
            <person name="Le Tacon F."/>
            <person name="Lindquist E.A."/>
            <person name="Lipzen A."/>
            <person name="Malagnac F."/>
            <person name="Mello A."/>
            <person name="Molinier V."/>
            <person name="Miyauchi S."/>
            <person name="Poulain J."/>
            <person name="Riccioni C."/>
            <person name="Rubini A."/>
            <person name="Sitrit Y."/>
            <person name="Splivallo R."/>
            <person name="Traeger S."/>
            <person name="Wang M."/>
            <person name="Zifcakova L."/>
            <person name="Wipf D."/>
            <person name="Zambonelli A."/>
            <person name="Paolocci F."/>
            <person name="Nowrousian M."/>
            <person name="Ottonello S."/>
            <person name="Baldrian P."/>
            <person name="Spatafora J.W."/>
            <person name="Henrissat B."/>
            <person name="Nagy L.G."/>
            <person name="Aury J.M."/>
            <person name="Wincker P."/>
            <person name="Grigoriev I.V."/>
            <person name="Bonfante P."/>
            <person name="Martin F.M."/>
        </authorList>
    </citation>
    <scope>NUCLEOTIDE SEQUENCE [LARGE SCALE GENOMIC DNA]</scope>
    <source>
        <strain evidence="15 16">RN42</strain>
    </source>
</reference>
<feature type="region of interest" description="Disordered" evidence="12">
    <location>
        <begin position="454"/>
        <end position="503"/>
    </location>
</feature>
<dbReference type="Proteomes" id="UP000275078">
    <property type="component" value="Unassembled WGS sequence"/>
</dbReference>
<dbReference type="GO" id="GO:0005576">
    <property type="term" value="C:extracellular region"/>
    <property type="evidence" value="ECO:0007669"/>
    <property type="project" value="InterPro"/>
</dbReference>
<dbReference type="SUPFAM" id="SSF49899">
    <property type="entry name" value="Concanavalin A-like lectins/glucanases"/>
    <property type="match status" value="1"/>
</dbReference>
<evidence type="ECO:0000256" key="1">
    <source>
        <dbReference type="ARBA" id="ARBA00001641"/>
    </source>
</evidence>